<organism evidence="2 3">
    <name type="scientific">Ktedonosporobacter rubrisoli</name>
    <dbReference type="NCBI Taxonomy" id="2509675"/>
    <lineage>
        <taxon>Bacteria</taxon>
        <taxon>Bacillati</taxon>
        <taxon>Chloroflexota</taxon>
        <taxon>Ktedonobacteria</taxon>
        <taxon>Ktedonobacterales</taxon>
        <taxon>Ktedonosporobacteraceae</taxon>
        <taxon>Ktedonosporobacter</taxon>
    </lineage>
</organism>
<keyword evidence="3" id="KW-1185">Reference proteome</keyword>
<feature type="transmembrane region" description="Helical" evidence="1">
    <location>
        <begin position="23"/>
        <end position="41"/>
    </location>
</feature>
<reference evidence="2 3" key="1">
    <citation type="submission" date="2019-01" db="EMBL/GenBank/DDBJ databases">
        <title>Ktedonosporobacter rubrisoli SCAWS-G2.</title>
        <authorList>
            <person name="Huang Y."/>
            <person name="Yan B."/>
        </authorList>
    </citation>
    <scope>NUCLEOTIDE SEQUENCE [LARGE SCALE GENOMIC DNA]</scope>
    <source>
        <strain evidence="2 3">SCAWS-G2</strain>
    </source>
</reference>
<dbReference type="EMBL" id="CP035758">
    <property type="protein sequence ID" value="QBD82887.1"/>
    <property type="molecule type" value="Genomic_DNA"/>
</dbReference>
<evidence type="ECO:0000313" key="2">
    <source>
        <dbReference type="EMBL" id="QBD82887.1"/>
    </source>
</evidence>
<evidence type="ECO:0000313" key="3">
    <source>
        <dbReference type="Proteomes" id="UP000290365"/>
    </source>
</evidence>
<keyword evidence="1" id="KW-0812">Transmembrane</keyword>
<gene>
    <name evidence="2" type="ORF">EPA93_45765</name>
</gene>
<dbReference type="OrthoDB" id="9815356at2"/>
<keyword evidence="1" id="KW-1133">Transmembrane helix</keyword>
<sequence length="68" mass="7575">MQQASVEADGTVQDSAAPLDRRLVWLMAVVCALSVANLYYVQPLLAMMGQSFHLSVPNPFRRSTYFLV</sequence>
<dbReference type="Proteomes" id="UP000290365">
    <property type="component" value="Chromosome"/>
</dbReference>
<evidence type="ECO:0000256" key="1">
    <source>
        <dbReference type="SAM" id="Phobius"/>
    </source>
</evidence>
<protein>
    <recommendedName>
        <fullName evidence="4">MFS transporter</fullName>
    </recommendedName>
</protein>
<proteinExistence type="predicted"/>
<accession>A0A4P6K3N9</accession>
<dbReference type="RefSeq" id="WP_129893956.1">
    <property type="nucleotide sequence ID" value="NZ_CP035758.1"/>
</dbReference>
<name>A0A4P6K3N9_KTERU</name>
<dbReference type="KEGG" id="kbs:EPA93_45765"/>
<dbReference type="AlphaFoldDB" id="A0A4P6K3N9"/>
<keyword evidence="1" id="KW-0472">Membrane</keyword>
<evidence type="ECO:0008006" key="4">
    <source>
        <dbReference type="Google" id="ProtNLM"/>
    </source>
</evidence>